<sequence>MTFQESIQVCLQKFADFTGRASRSEYWWWTLFNFLVCIGTSLALGPNLASFASVALILPSIAVAIRRLHDLDRSGWFLLLSLIPVIGALVLLYWFTQAGKGPNQYGEAA</sequence>
<keyword evidence="1" id="KW-1133">Transmembrane helix</keyword>
<keyword evidence="3" id="KW-1185">Reference proteome</keyword>
<feature type="transmembrane region" description="Helical" evidence="1">
    <location>
        <begin position="51"/>
        <end position="69"/>
    </location>
</feature>
<evidence type="ECO:0000313" key="3">
    <source>
        <dbReference type="Proteomes" id="UP000509597"/>
    </source>
</evidence>
<dbReference type="RefSeq" id="WP_179355290.1">
    <property type="nucleotide sequence ID" value="NZ_CP058627.1"/>
</dbReference>
<keyword evidence="1" id="KW-0812">Transmembrane</keyword>
<dbReference type="EMBL" id="CP058627">
    <property type="protein sequence ID" value="QLG88787.1"/>
    <property type="molecule type" value="Genomic_DNA"/>
</dbReference>
<dbReference type="KEGG" id="chiz:HQ393_11400"/>
<evidence type="ECO:0000313" key="2">
    <source>
        <dbReference type="EMBL" id="QLG88787.1"/>
    </source>
</evidence>
<protein>
    <submittedName>
        <fullName evidence="2">DUF805 domain-containing protein</fullName>
    </submittedName>
</protein>
<keyword evidence="1" id="KW-0472">Membrane</keyword>
<evidence type="ECO:0000256" key="1">
    <source>
        <dbReference type="SAM" id="Phobius"/>
    </source>
</evidence>
<organism evidence="2 3">
    <name type="scientific">Chitinibacter bivalviorum</name>
    <dbReference type="NCBI Taxonomy" id="2739434"/>
    <lineage>
        <taxon>Bacteria</taxon>
        <taxon>Pseudomonadati</taxon>
        <taxon>Pseudomonadota</taxon>
        <taxon>Betaproteobacteria</taxon>
        <taxon>Neisseriales</taxon>
        <taxon>Chitinibacteraceae</taxon>
        <taxon>Chitinibacter</taxon>
    </lineage>
</organism>
<feature type="transmembrane region" description="Helical" evidence="1">
    <location>
        <begin position="26"/>
        <end position="44"/>
    </location>
</feature>
<gene>
    <name evidence="2" type="ORF">HQ393_11400</name>
</gene>
<dbReference type="GO" id="GO:0005886">
    <property type="term" value="C:plasma membrane"/>
    <property type="evidence" value="ECO:0007669"/>
    <property type="project" value="TreeGrafter"/>
</dbReference>
<reference evidence="2 3" key="1">
    <citation type="submission" date="2020-07" db="EMBL/GenBank/DDBJ databases">
        <title>Complete genome sequence of Chitinibacter sp. 2T18.</title>
        <authorList>
            <person name="Bae J.-W."/>
            <person name="Choi J.-W."/>
        </authorList>
    </citation>
    <scope>NUCLEOTIDE SEQUENCE [LARGE SCALE GENOMIC DNA]</scope>
    <source>
        <strain evidence="2 3">2T18</strain>
    </source>
</reference>
<dbReference type="PANTHER" id="PTHR34980">
    <property type="entry name" value="INNER MEMBRANE PROTEIN-RELATED-RELATED"/>
    <property type="match status" value="1"/>
</dbReference>
<name>A0A7H9BJE2_9NEIS</name>
<dbReference type="Pfam" id="PF05656">
    <property type="entry name" value="DUF805"/>
    <property type="match status" value="1"/>
</dbReference>
<dbReference type="Proteomes" id="UP000509597">
    <property type="component" value="Chromosome"/>
</dbReference>
<feature type="transmembrane region" description="Helical" evidence="1">
    <location>
        <begin position="75"/>
        <end position="95"/>
    </location>
</feature>
<accession>A0A7H9BJE2</accession>
<dbReference type="AlphaFoldDB" id="A0A7H9BJE2"/>
<dbReference type="InterPro" id="IPR008523">
    <property type="entry name" value="DUF805"/>
</dbReference>
<dbReference type="PANTHER" id="PTHR34980:SF2">
    <property type="entry name" value="INNER MEMBRANE PROTEIN YHAH-RELATED"/>
    <property type="match status" value="1"/>
</dbReference>
<proteinExistence type="predicted"/>